<evidence type="ECO:0000313" key="2">
    <source>
        <dbReference type="EMBL" id="QQP50484.1"/>
    </source>
</evidence>
<evidence type="ECO:0000313" key="3">
    <source>
        <dbReference type="Proteomes" id="UP000595437"/>
    </source>
</evidence>
<keyword evidence="3" id="KW-1185">Reference proteome</keyword>
<name>A0A7T8K8X4_CALRO</name>
<sequence>FIMYKSEIYIKCSQGTSLVTPTENIMVLEEEEKKDESQYIQHLSVKLPMFSPLRTSGYFVRIEAQFELAKVTQERTKFNHLLSVIPDYVLNKIPEYALEKCQKGQNPYTLLKNLLIKHCIGSKQQVLNELFNLMENKGNVGVCEMEAKAVDLFNEITKDGTDLKEALMKRMVLNCLPSTSRQHLHQAFEKLPYEDFMDCAKTEEVMCPANVSTLSLDSPPLEEQDCPDVNMIQRKNKISPRQHTENSRPSF</sequence>
<dbReference type="PANTHER" id="PTHR33327">
    <property type="entry name" value="ENDONUCLEASE"/>
    <property type="match status" value="1"/>
</dbReference>
<dbReference type="InterPro" id="IPR055469">
    <property type="entry name" value="DUF7041"/>
</dbReference>
<dbReference type="OrthoDB" id="6260718at2759"/>
<protein>
    <recommendedName>
        <fullName evidence="1">DUF7041 domain-containing protein</fullName>
    </recommendedName>
</protein>
<dbReference type="Proteomes" id="UP000595437">
    <property type="component" value="Chromosome 7"/>
</dbReference>
<gene>
    <name evidence="2" type="ORF">FKW44_011498</name>
</gene>
<dbReference type="PANTHER" id="PTHR33327:SF3">
    <property type="entry name" value="RNA-DIRECTED DNA POLYMERASE"/>
    <property type="match status" value="1"/>
</dbReference>
<dbReference type="AlphaFoldDB" id="A0A7T8K8X4"/>
<feature type="non-terminal residue" evidence="2">
    <location>
        <position position="1"/>
    </location>
</feature>
<proteinExistence type="predicted"/>
<reference evidence="3" key="1">
    <citation type="submission" date="2021-01" db="EMBL/GenBank/DDBJ databases">
        <title>Caligus Genome Assembly.</title>
        <authorList>
            <person name="Gallardo-Escarate C."/>
        </authorList>
    </citation>
    <scope>NUCLEOTIDE SEQUENCE [LARGE SCALE GENOMIC DNA]</scope>
</reference>
<accession>A0A7T8K8X4</accession>
<organism evidence="2 3">
    <name type="scientific">Caligus rogercresseyi</name>
    <name type="common">Sea louse</name>
    <dbReference type="NCBI Taxonomy" id="217165"/>
    <lineage>
        <taxon>Eukaryota</taxon>
        <taxon>Metazoa</taxon>
        <taxon>Ecdysozoa</taxon>
        <taxon>Arthropoda</taxon>
        <taxon>Crustacea</taxon>
        <taxon>Multicrustacea</taxon>
        <taxon>Hexanauplia</taxon>
        <taxon>Copepoda</taxon>
        <taxon>Siphonostomatoida</taxon>
        <taxon>Caligidae</taxon>
        <taxon>Caligus</taxon>
    </lineage>
</organism>
<dbReference type="EMBL" id="CP045896">
    <property type="protein sequence ID" value="QQP50484.1"/>
    <property type="molecule type" value="Genomic_DNA"/>
</dbReference>
<evidence type="ECO:0000259" key="1">
    <source>
        <dbReference type="Pfam" id="PF23055"/>
    </source>
</evidence>
<feature type="domain" description="DUF7041" evidence="1">
    <location>
        <begin position="58"/>
        <end position="130"/>
    </location>
</feature>
<dbReference type="Pfam" id="PF23055">
    <property type="entry name" value="DUF7041"/>
    <property type="match status" value="1"/>
</dbReference>